<name>A0A921NT94_9RHOB</name>
<dbReference type="OrthoDB" id="7776766at2"/>
<accession>A0A921NT94</accession>
<protein>
    <submittedName>
        <fullName evidence="1">Uncharacterized protein</fullName>
    </submittedName>
</protein>
<comment type="caution">
    <text evidence="1">The sequence shown here is derived from an EMBL/GenBank/DDBJ whole genome shotgun (WGS) entry which is preliminary data.</text>
</comment>
<dbReference type="EMBL" id="APKE01000032">
    <property type="protein sequence ID" value="KAF0675093.1"/>
    <property type="molecule type" value="Genomic_DNA"/>
</dbReference>
<organism evidence="1 2">
    <name type="scientific">Profundibacterium mesophilum KAUST100406-0324</name>
    <dbReference type="NCBI Taxonomy" id="1037889"/>
    <lineage>
        <taxon>Bacteria</taxon>
        <taxon>Pseudomonadati</taxon>
        <taxon>Pseudomonadota</taxon>
        <taxon>Alphaproteobacteria</taxon>
        <taxon>Rhodobacterales</taxon>
        <taxon>Roseobacteraceae</taxon>
        <taxon>Profundibacterium</taxon>
    </lineage>
</organism>
<dbReference type="AlphaFoldDB" id="A0A921NT94"/>
<gene>
    <name evidence="1" type="ORF">PMES_02614</name>
</gene>
<reference evidence="1" key="1">
    <citation type="submission" date="2013-03" db="EMBL/GenBank/DDBJ databases">
        <title>Genome Sequence of the Profundibacterium mesophilum strain KAUST100406-0324T from Red Sea, a novel genus in the family Rhodobacteraceae.</title>
        <authorList>
            <person name="Essack M."/>
            <person name="Alam I."/>
            <person name="Lafi F."/>
            <person name="Alawi W."/>
            <person name="Kamanu F."/>
            <person name="Al-Suwailem A."/>
            <person name="Lee O.O."/>
            <person name="Xu Y."/>
            <person name="Bajic V."/>
            <person name="Qian P.-Y."/>
            <person name="Archer J."/>
        </authorList>
    </citation>
    <scope>NUCLEOTIDE SEQUENCE</scope>
    <source>
        <strain evidence="1">KAUST100406-0324</strain>
    </source>
</reference>
<proteinExistence type="predicted"/>
<evidence type="ECO:0000313" key="2">
    <source>
        <dbReference type="Proteomes" id="UP000698242"/>
    </source>
</evidence>
<dbReference type="Proteomes" id="UP000698242">
    <property type="component" value="Unassembled WGS sequence"/>
</dbReference>
<evidence type="ECO:0000313" key="1">
    <source>
        <dbReference type="EMBL" id="KAF0675093.1"/>
    </source>
</evidence>
<keyword evidence="2" id="KW-1185">Reference proteome</keyword>
<sequence>MVAVELEVLAKKFDRFGWERDRGSAAHDRMLTDWMDALQDYPLDEIRAACRAAVLANPGKMPNEGHIAAQIIAARGKRVAALPKPAPVNEPRETLSADRAAAIMAEIGFRPQTFGSKA</sequence>